<accession>A0A3M4W7J7</accession>
<comment type="caution">
    <text evidence="1">The sequence shown here is derived from an EMBL/GenBank/DDBJ whole genome shotgun (WGS) entry which is preliminary data.</text>
</comment>
<organism evidence="1 2">
    <name type="scientific">Pseudomonas cichorii</name>
    <dbReference type="NCBI Taxonomy" id="36746"/>
    <lineage>
        <taxon>Bacteria</taxon>
        <taxon>Pseudomonadati</taxon>
        <taxon>Pseudomonadota</taxon>
        <taxon>Gammaproteobacteria</taxon>
        <taxon>Pseudomonadales</taxon>
        <taxon>Pseudomonadaceae</taxon>
        <taxon>Pseudomonas</taxon>
    </lineage>
</organism>
<reference evidence="1 2" key="1">
    <citation type="submission" date="2018-08" db="EMBL/GenBank/DDBJ databases">
        <title>Recombination of ecologically and evolutionarily significant loci maintains genetic cohesion in the Pseudomonas syringae species complex.</title>
        <authorList>
            <person name="Dillon M."/>
            <person name="Thakur S."/>
            <person name="Almeida R.N.D."/>
            <person name="Weir B.S."/>
            <person name="Guttman D.S."/>
        </authorList>
    </citation>
    <scope>NUCLEOTIDE SEQUENCE [LARGE SCALE GENOMIC DNA]</scope>
    <source>
        <strain evidence="1 2">ICMP 6917</strain>
    </source>
</reference>
<dbReference type="Proteomes" id="UP000278332">
    <property type="component" value="Unassembled WGS sequence"/>
</dbReference>
<proteinExistence type="predicted"/>
<name>A0A3M4W7J7_PSECI</name>
<evidence type="ECO:0008006" key="3">
    <source>
        <dbReference type="Google" id="ProtNLM"/>
    </source>
</evidence>
<dbReference type="AlphaFoldDB" id="A0A3M4W7J7"/>
<evidence type="ECO:0000313" key="1">
    <source>
        <dbReference type="EMBL" id="RMR60045.1"/>
    </source>
</evidence>
<dbReference type="RefSeq" id="WP_122320727.1">
    <property type="nucleotide sequence ID" value="NZ_BLVZ01000015.1"/>
</dbReference>
<protein>
    <recommendedName>
        <fullName evidence="3">Short-chain dehydrogenase</fullName>
    </recommendedName>
</protein>
<gene>
    <name evidence="1" type="ORF">ALP84_01375</name>
</gene>
<sequence>MTRFVPLKSNNTDNPVMHIDSQAPLDFLFASADRRIRMARRLLECLDGADDADVRYMANAALMLLSDGCDALDLVEKQVFRPGLDRAVVRH</sequence>
<evidence type="ECO:0000313" key="2">
    <source>
        <dbReference type="Proteomes" id="UP000278332"/>
    </source>
</evidence>
<dbReference type="EMBL" id="RBRY01000052">
    <property type="protein sequence ID" value="RMR60045.1"/>
    <property type="molecule type" value="Genomic_DNA"/>
</dbReference>